<dbReference type="AlphaFoldDB" id="A0A3N4M7Z9"/>
<name>A0A3N4M7Z9_9PEZI</name>
<comment type="subcellular location">
    <subcellularLocation>
        <location evidence="1">Secreted</location>
    </subcellularLocation>
</comment>
<evidence type="ECO:0000256" key="2">
    <source>
        <dbReference type="ARBA" id="ARBA00010421"/>
    </source>
</evidence>
<dbReference type="STRING" id="1051890.A0A3N4M7Z9"/>
<dbReference type="Gene3D" id="2.40.40.10">
    <property type="entry name" value="RlpA-like domain"/>
    <property type="match status" value="1"/>
</dbReference>
<evidence type="ECO:0000256" key="1">
    <source>
        <dbReference type="ARBA" id="ARBA00004613"/>
    </source>
</evidence>
<keyword evidence="5" id="KW-1185">Reference proteome</keyword>
<dbReference type="Pfam" id="PF07249">
    <property type="entry name" value="Cerato-platanin"/>
    <property type="match status" value="1"/>
</dbReference>
<dbReference type="OrthoDB" id="4898945at2759"/>
<evidence type="ECO:0000256" key="3">
    <source>
        <dbReference type="ARBA" id="ARBA00022525"/>
    </source>
</evidence>
<feature type="non-terminal residue" evidence="4">
    <location>
        <position position="117"/>
    </location>
</feature>
<dbReference type="InterPro" id="IPR010829">
    <property type="entry name" value="Cerato-platanin"/>
</dbReference>
<organism evidence="4 5">
    <name type="scientific">Terfezia boudieri ATCC MYA-4762</name>
    <dbReference type="NCBI Taxonomy" id="1051890"/>
    <lineage>
        <taxon>Eukaryota</taxon>
        <taxon>Fungi</taxon>
        <taxon>Dikarya</taxon>
        <taxon>Ascomycota</taxon>
        <taxon>Pezizomycotina</taxon>
        <taxon>Pezizomycetes</taxon>
        <taxon>Pezizales</taxon>
        <taxon>Pezizaceae</taxon>
        <taxon>Terfezia</taxon>
    </lineage>
</organism>
<comment type="similarity">
    <text evidence="2">Belongs to the cerato-platanin family.</text>
</comment>
<reference evidence="4 5" key="1">
    <citation type="journal article" date="2018" name="Nat. Ecol. Evol.">
        <title>Pezizomycetes genomes reveal the molecular basis of ectomycorrhizal truffle lifestyle.</title>
        <authorList>
            <person name="Murat C."/>
            <person name="Payen T."/>
            <person name="Noel B."/>
            <person name="Kuo A."/>
            <person name="Morin E."/>
            <person name="Chen J."/>
            <person name="Kohler A."/>
            <person name="Krizsan K."/>
            <person name="Balestrini R."/>
            <person name="Da Silva C."/>
            <person name="Montanini B."/>
            <person name="Hainaut M."/>
            <person name="Levati E."/>
            <person name="Barry K.W."/>
            <person name="Belfiori B."/>
            <person name="Cichocki N."/>
            <person name="Clum A."/>
            <person name="Dockter R.B."/>
            <person name="Fauchery L."/>
            <person name="Guy J."/>
            <person name="Iotti M."/>
            <person name="Le Tacon F."/>
            <person name="Lindquist E.A."/>
            <person name="Lipzen A."/>
            <person name="Malagnac F."/>
            <person name="Mello A."/>
            <person name="Molinier V."/>
            <person name="Miyauchi S."/>
            <person name="Poulain J."/>
            <person name="Riccioni C."/>
            <person name="Rubini A."/>
            <person name="Sitrit Y."/>
            <person name="Splivallo R."/>
            <person name="Traeger S."/>
            <person name="Wang M."/>
            <person name="Zifcakova L."/>
            <person name="Wipf D."/>
            <person name="Zambonelli A."/>
            <person name="Paolocci F."/>
            <person name="Nowrousian M."/>
            <person name="Ottonello S."/>
            <person name="Baldrian P."/>
            <person name="Spatafora J.W."/>
            <person name="Henrissat B."/>
            <person name="Nagy L.G."/>
            <person name="Aury J.M."/>
            <person name="Wincker P."/>
            <person name="Grigoriev I.V."/>
            <person name="Bonfante P."/>
            <person name="Martin F.M."/>
        </authorList>
    </citation>
    <scope>NUCLEOTIDE SEQUENCE [LARGE SCALE GENOMIC DNA]</scope>
    <source>
        <strain evidence="4 5">ATCC MYA-4762</strain>
    </source>
</reference>
<dbReference type="InParanoid" id="A0A3N4M7Z9"/>
<dbReference type="SUPFAM" id="SSF50685">
    <property type="entry name" value="Barwin-like endoglucanases"/>
    <property type="match status" value="1"/>
</dbReference>
<dbReference type="InterPro" id="IPR036908">
    <property type="entry name" value="RlpA-like_sf"/>
</dbReference>
<sequence>WDSTYDNGSLSTLSVACSDGSNGLYTKGYKTLSTIPNFPLVGAAPTIAGWNSPNCGKCFAVTYSGNTIYITGVDTSRSRTDFVLSKAALNKLTGGLADQLGRVTVTWSQLPSGARCG</sequence>
<keyword evidence="3" id="KW-0964">Secreted</keyword>
<evidence type="ECO:0000313" key="5">
    <source>
        <dbReference type="Proteomes" id="UP000267821"/>
    </source>
</evidence>
<dbReference type="Proteomes" id="UP000267821">
    <property type="component" value="Unassembled WGS sequence"/>
</dbReference>
<evidence type="ECO:0000313" key="4">
    <source>
        <dbReference type="EMBL" id="RPB29659.1"/>
    </source>
</evidence>
<accession>A0A3N4M7Z9</accession>
<protein>
    <submittedName>
        <fullName evidence="4">Cerato-platanin</fullName>
    </submittedName>
</protein>
<dbReference type="GO" id="GO:0005576">
    <property type="term" value="C:extracellular region"/>
    <property type="evidence" value="ECO:0007669"/>
    <property type="project" value="UniProtKB-SubCell"/>
</dbReference>
<gene>
    <name evidence="4" type="ORF">L211DRAFT_763944</name>
</gene>
<feature type="non-terminal residue" evidence="4">
    <location>
        <position position="1"/>
    </location>
</feature>
<dbReference type="EMBL" id="ML121527">
    <property type="protein sequence ID" value="RPB29659.1"/>
    <property type="molecule type" value="Genomic_DNA"/>
</dbReference>
<dbReference type="CDD" id="cd22778">
    <property type="entry name" value="DPBB_CEPL-like"/>
    <property type="match status" value="1"/>
</dbReference>
<proteinExistence type="inferred from homology"/>